<comment type="caution">
    <text evidence="2">The sequence shown here is derived from an EMBL/GenBank/DDBJ whole genome shotgun (WGS) entry which is preliminary data.</text>
</comment>
<dbReference type="OrthoDB" id="10002363at2759"/>
<dbReference type="EMBL" id="CAJNOR010000404">
    <property type="protein sequence ID" value="CAF0904387.1"/>
    <property type="molecule type" value="Genomic_DNA"/>
</dbReference>
<dbReference type="Proteomes" id="UP000663852">
    <property type="component" value="Unassembled WGS sequence"/>
</dbReference>
<evidence type="ECO:0000313" key="4">
    <source>
        <dbReference type="Proteomes" id="UP000663852"/>
    </source>
</evidence>
<proteinExistence type="predicted"/>
<reference evidence="2" key="1">
    <citation type="submission" date="2021-02" db="EMBL/GenBank/DDBJ databases">
        <authorList>
            <person name="Nowell W R."/>
        </authorList>
    </citation>
    <scope>NUCLEOTIDE SEQUENCE</scope>
</reference>
<evidence type="ECO:0000313" key="1">
    <source>
        <dbReference type="EMBL" id="CAF0904387.1"/>
    </source>
</evidence>
<accession>A0A814PVB1</accession>
<keyword evidence="3" id="KW-1185">Reference proteome</keyword>
<dbReference type="EMBL" id="CAJNOJ010000101">
    <property type="protein sequence ID" value="CAF1110920.1"/>
    <property type="molecule type" value="Genomic_DNA"/>
</dbReference>
<organism evidence="2 4">
    <name type="scientific">Adineta ricciae</name>
    <name type="common">Rotifer</name>
    <dbReference type="NCBI Taxonomy" id="249248"/>
    <lineage>
        <taxon>Eukaryota</taxon>
        <taxon>Metazoa</taxon>
        <taxon>Spiralia</taxon>
        <taxon>Gnathifera</taxon>
        <taxon>Rotifera</taxon>
        <taxon>Eurotatoria</taxon>
        <taxon>Bdelloidea</taxon>
        <taxon>Adinetida</taxon>
        <taxon>Adinetidae</taxon>
        <taxon>Adineta</taxon>
    </lineage>
</organism>
<evidence type="ECO:0000313" key="3">
    <source>
        <dbReference type="Proteomes" id="UP000663828"/>
    </source>
</evidence>
<dbReference type="Proteomes" id="UP000663828">
    <property type="component" value="Unassembled WGS sequence"/>
</dbReference>
<evidence type="ECO:0000313" key="2">
    <source>
        <dbReference type="EMBL" id="CAF1110920.1"/>
    </source>
</evidence>
<sequence length="89" mass="10444">MLFGTLNEDSPMLTLHKIEIQSASEDEMNIMIVGLKSNVKLFRKKVKLFMQRSTLVQLDWNNIDLVTFESINDDEQKRFHFILISIEIT</sequence>
<dbReference type="AlphaFoldDB" id="A0A814PVB1"/>
<name>A0A814PVB1_ADIRI</name>
<protein>
    <submittedName>
        <fullName evidence="2">Uncharacterized protein</fullName>
    </submittedName>
</protein>
<gene>
    <name evidence="2" type="ORF">EDS130_LOCUS20506</name>
    <name evidence="1" type="ORF">XAT740_LOCUS8197</name>
</gene>